<dbReference type="EMBL" id="CADIKM010000073">
    <property type="protein sequence ID" value="CAB3805573.1"/>
    <property type="molecule type" value="Genomic_DNA"/>
</dbReference>
<keyword evidence="3" id="KW-1185">Reference proteome</keyword>
<keyword evidence="1" id="KW-1133">Transmembrane helix</keyword>
<keyword evidence="1" id="KW-0812">Transmembrane</keyword>
<proteinExistence type="predicted"/>
<dbReference type="AlphaFoldDB" id="A0A6S7BM39"/>
<accession>A0A6S7BM39</accession>
<reference evidence="2 3" key="1">
    <citation type="submission" date="2020-04" db="EMBL/GenBank/DDBJ databases">
        <authorList>
            <person name="De Canck E."/>
        </authorList>
    </citation>
    <scope>NUCLEOTIDE SEQUENCE [LARGE SCALE GENOMIC DNA]</scope>
    <source>
        <strain evidence="2 3">LMG 28138</strain>
    </source>
</reference>
<name>A0A6S7BM39_9BURK</name>
<evidence type="ECO:0000256" key="1">
    <source>
        <dbReference type="SAM" id="Phobius"/>
    </source>
</evidence>
<evidence type="ECO:0000313" key="2">
    <source>
        <dbReference type="EMBL" id="CAB3805573.1"/>
    </source>
</evidence>
<protein>
    <submittedName>
        <fullName evidence="2">Uncharacterized protein</fullName>
    </submittedName>
</protein>
<gene>
    <name evidence="2" type="ORF">LMG28138_05684</name>
</gene>
<keyword evidence="1" id="KW-0472">Membrane</keyword>
<feature type="transmembrane region" description="Helical" evidence="1">
    <location>
        <begin position="46"/>
        <end position="67"/>
    </location>
</feature>
<sequence length="113" mass="11564">MPPWDETRVGIVFALLQRECGGVARADTPSESSMFQRGMSERTGGIMMRLFVILALGGGLAGCVVPQSDGYGHGEPEYRYGPGYYAPRTGVGFGVGGGSMGGGVGAGVGVGFL</sequence>
<dbReference type="Proteomes" id="UP000494115">
    <property type="component" value="Unassembled WGS sequence"/>
</dbReference>
<evidence type="ECO:0000313" key="3">
    <source>
        <dbReference type="Proteomes" id="UP000494115"/>
    </source>
</evidence>
<organism evidence="2 3">
    <name type="scientific">Pararobbsia alpina</name>
    <dbReference type="NCBI Taxonomy" id="621374"/>
    <lineage>
        <taxon>Bacteria</taxon>
        <taxon>Pseudomonadati</taxon>
        <taxon>Pseudomonadota</taxon>
        <taxon>Betaproteobacteria</taxon>
        <taxon>Burkholderiales</taxon>
        <taxon>Burkholderiaceae</taxon>
        <taxon>Pararobbsia</taxon>
    </lineage>
</organism>